<organism evidence="3 4">
    <name type="scientific">Discina gigas</name>
    <dbReference type="NCBI Taxonomy" id="1032678"/>
    <lineage>
        <taxon>Eukaryota</taxon>
        <taxon>Fungi</taxon>
        <taxon>Dikarya</taxon>
        <taxon>Ascomycota</taxon>
        <taxon>Pezizomycotina</taxon>
        <taxon>Pezizomycetes</taxon>
        <taxon>Pezizales</taxon>
        <taxon>Discinaceae</taxon>
        <taxon>Discina</taxon>
    </lineage>
</organism>
<reference evidence="3 4" key="1">
    <citation type="submission" date="2024-02" db="EMBL/GenBank/DDBJ databases">
        <title>Discinaceae phylogenomics.</title>
        <authorList>
            <person name="Dirks A.C."/>
            <person name="James T.Y."/>
        </authorList>
    </citation>
    <scope>NUCLEOTIDE SEQUENCE [LARGE SCALE GENOMIC DNA]</scope>
    <source>
        <strain evidence="3 4">ACD0624</strain>
    </source>
</reference>
<proteinExistence type="predicted"/>
<comment type="caution">
    <text evidence="3">The sequence shown here is derived from an EMBL/GenBank/DDBJ whole genome shotgun (WGS) entry which is preliminary data.</text>
</comment>
<evidence type="ECO:0000313" key="4">
    <source>
        <dbReference type="Proteomes" id="UP001447188"/>
    </source>
</evidence>
<feature type="compositionally biased region" description="Pro residues" evidence="1">
    <location>
        <begin position="1"/>
        <end position="10"/>
    </location>
</feature>
<gene>
    <name evidence="3" type="ORF">Q9L58_010257</name>
</gene>
<keyword evidence="4" id="KW-1185">Reference proteome</keyword>
<evidence type="ECO:0000313" key="3">
    <source>
        <dbReference type="EMBL" id="KAL0630893.1"/>
    </source>
</evidence>
<evidence type="ECO:0000256" key="1">
    <source>
        <dbReference type="SAM" id="MobiDB-lite"/>
    </source>
</evidence>
<dbReference type="EMBL" id="JBBBZM010000347">
    <property type="protein sequence ID" value="KAL0630893.1"/>
    <property type="molecule type" value="Genomic_DNA"/>
</dbReference>
<dbReference type="InterPro" id="IPR003615">
    <property type="entry name" value="HNH_nuc"/>
</dbReference>
<name>A0ABR3G501_9PEZI</name>
<dbReference type="Pfam" id="PF13391">
    <property type="entry name" value="HNH_2"/>
    <property type="match status" value="1"/>
</dbReference>
<dbReference type="Proteomes" id="UP001447188">
    <property type="component" value="Unassembled WGS sequence"/>
</dbReference>
<accession>A0ABR3G501</accession>
<sequence>MSGQDDPPPSFAVRPQTPIRQPRHRSSLEHIFNFTLSSPQPNRADREEAFFLYNEIVQDCESAAIFVQVSEDVDKVYVHNLLRALLEFAPKEESRLNIVRMILHGLFSFDKVTSDDRTLTAILPLARAWHRGTKSNDPNDNDPQPLYKTLQTIAADFLLGFFVPLTAQATCTPHVSGILSPSHAFGVARTQGTPNRLRDLRRTCLLRDGNRCVISGHLDMVAHTALRKLGHQQPGSFGILTQAAHIIPHSLNAVKTPGESLSSVKTFVWQILNMFDTGISAELEGSRIDAPYNAMILAAELHQQFGQLQCYLDEVVPDTYTFRRTRHAATLAPSADPKAEEITFVNHEPVATSWADLPSARLLKLHAACCKMMEMAGAAEYVEYVVRDLERLELEGTLAGDGSSDIGMLLKMKGLWSGFSDGEVEEQEGGEGGEGWVGSGVKICG</sequence>
<feature type="domain" description="HNH nuclease" evidence="2">
    <location>
        <begin position="212"/>
        <end position="311"/>
    </location>
</feature>
<evidence type="ECO:0000259" key="2">
    <source>
        <dbReference type="Pfam" id="PF13391"/>
    </source>
</evidence>
<protein>
    <recommendedName>
        <fullName evidence="2">HNH nuclease domain-containing protein</fullName>
    </recommendedName>
</protein>
<feature type="region of interest" description="Disordered" evidence="1">
    <location>
        <begin position="1"/>
        <end position="23"/>
    </location>
</feature>
<feature type="region of interest" description="Disordered" evidence="1">
    <location>
        <begin position="424"/>
        <end position="445"/>
    </location>
</feature>